<keyword evidence="1" id="KW-0472">Membrane</keyword>
<sequence>MTTSIRIKFIVKSEQMKPHLRISHVGGTSETSARWYVPVEEAIRDIECGKCRFFVLINGLAIWVVVAVDAAGVKYLKTQADSDTVSHLLSLPDCNRDTVGS</sequence>
<keyword evidence="1" id="KW-1133">Transmembrane helix</keyword>
<name>A0A518K1R6_9BACT</name>
<dbReference type="AlphaFoldDB" id="A0A518K1R6"/>
<accession>A0A518K1R6</accession>
<evidence type="ECO:0008006" key="4">
    <source>
        <dbReference type="Google" id="ProtNLM"/>
    </source>
</evidence>
<dbReference type="Proteomes" id="UP000315082">
    <property type="component" value="Chromosome"/>
</dbReference>
<evidence type="ECO:0000313" key="3">
    <source>
        <dbReference type="Proteomes" id="UP000315082"/>
    </source>
</evidence>
<proteinExistence type="predicted"/>
<dbReference type="Pfam" id="PF13031">
    <property type="entry name" value="DUF3892"/>
    <property type="match status" value="1"/>
</dbReference>
<dbReference type="KEGG" id="rcf:Poly24_54960"/>
<protein>
    <recommendedName>
        <fullName evidence="4">DUF3892 domain-containing protein</fullName>
    </recommendedName>
</protein>
<evidence type="ECO:0000313" key="2">
    <source>
        <dbReference type="EMBL" id="QDV71756.1"/>
    </source>
</evidence>
<feature type="transmembrane region" description="Helical" evidence="1">
    <location>
        <begin position="53"/>
        <end position="73"/>
    </location>
</feature>
<dbReference type="InterPro" id="IPR024997">
    <property type="entry name" value="DUF3892"/>
</dbReference>
<keyword evidence="3" id="KW-1185">Reference proteome</keyword>
<keyword evidence="1" id="KW-0812">Transmembrane</keyword>
<dbReference type="EMBL" id="CP036348">
    <property type="protein sequence ID" value="QDV71756.1"/>
    <property type="molecule type" value="Genomic_DNA"/>
</dbReference>
<reference evidence="2 3" key="1">
    <citation type="submission" date="2019-02" db="EMBL/GenBank/DDBJ databases">
        <title>Deep-cultivation of Planctomycetes and their phenomic and genomic characterization uncovers novel biology.</title>
        <authorList>
            <person name="Wiegand S."/>
            <person name="Jogler M."/>
            <person name="Boedeker C."/>
            <person name="Pinto D."/>
            <person name="Vollmers J."/>
            <person name="Rivas-Marin E."/>
            <person name="Kohn T."/>
            <person name="Peeters S.H."/>
            <person name="Heuer A."/>
            <person name="Rast P."/>
            <person name="Oberbeckmann S."/>
            <person name="Bunk B."/>
            <person name="Jeske O."/>
            <person name="Meyerdierks A."/>
            <person name="Storesund J.E."/>
            <person name="Kallscheuer N."/>
            <person name="Luecker S."/>
            <person name="Lage O.M."/>
            <person name="Pohl T."/>
            <person name="Merkel B.J."/>
            <person name="Hornburger P."/>
            <person name="Mueller R.-W."/>
            <person name="Bruemmer F."/>
            <person name="Labrenz M."/>
            <person name="Spormann A.M."/>
            <person name="Op den Camp H."/>
            <person name="Overmann J."/>
            <person name="Amann R."/>
            <person name="Jetten M.S.M."/>
            <person name="Mascher T."/>
            <person name="Medema M.H."/>
            <person name="Devos D.P."/>
            <person name="Kaster A.-K."/>
            <person name="Ovreas L."/>
            <person name="Rohde M."/>
            <person name="Galperin M.Y."/>
            <person name="Jogler C."/>
        </authorList>
    </citation>
    <scope>NUCLEOTIDE SEQUENCE [LARGE SCALE GENOMIC DNA]</scope>
    <source>
        <strain evidence="2 3">Poly24</strain>
    </source>
</reference>
<dbReference type="RefSeq" id="WP_197452190.1">
    <property type="nucleotide sequence ID" value="NZ_CP036348.1"/>
</dbReference>
<organism evidence="2 3">
    <name type="scientific">Rosistilla carotiformis</name>
    <dbReference type="NCBI Taxonomy" id="2528017"/>
    <lineage>
        <taxon>Bacteria</taxon>
        <taxon>Pseudomonadati</taxon>
        <taxon>Planctomycetota</taxon>
        <taxon>Planctomycetia</taxon>
        <taxon>Pirellulales</taxon>
        <taxon>Pirellulaceae</taxon>
        <taxon>Rosistilla</taxon>
    </lineage>
</organism>
<gene>
    <name evidence="2" type="ORF">Poly24_54960</name>
</gene>
<evidence type="ECO:0000256" key="1">
    <source>
        <dbReference type="SAM" id="Phobius"/>
    </source>
</evidence>